<feature type="transmembrane region" description="Helical" evidence="6">
    <location>
        <begin position="86"/>
        <end position="107"/>
    </location>
</feature>
<keyword evidence="4 6" id="KW-1133">Transmembrane helix</keyword>
<evidence type="ECO:0000256" key="2">
    <source>
        <dbReference type="ARBA" id="ARBA00022475"/>
    </source>
</evidence>
<dbReference type="RefSeq" id="WP_032318849.1">
    <property type="nucleotide sequence ID" value="NZ_AP019675.1"/>
</dbReference>
<feature type="transmembrane region" description="Helical" evidence="6">
    <location>
        <begin position="395"/>
        <end position="412"/>
    </location>
</feature>
<gene>
    <name evidence="7" type="primary">wzx</name>
</gene>
<dbReference type="InterPro" id="IPR044550">
    <property type="entry name" value="WzxE"/>
</dbReference>
<dbReference type="CDD" id="cd13125">
    <property type="entry name" value="MATE_like_10"/>
    <property type="match status" value="1"/>
</dbReference>
<feature type="transmembrane region" description="Helical" evidence="6">
    <location>
        <begin position="364"/>
        <end position="383"/>
    </location>
</feature>
<keyword evidence="3 6" id="KW-0812">Transmembrane</keyword>
<dbReference type="PANTHER" id="PTHR30250">
    <property type="entry name" value="PST FAMILY PREDICTED COLANIC ACID TRANSPORTER"/>
    <property type="match status" value="1"/>
</dbReference>
<dbReference type="GO" id="GO:0005886">
    <property type="term" value="C:plasma membrane"/>
    <property type="evidence" value="ECO:0007669"/>
    <property type="project" value="UniProtKB-SubCell"/>
</dbReference>
<dbReference type="EMBL" id="AB812080">
    <property type="protein sequence ID" value="BAQ02029.1"/>
    <property type="molecule type" value="Genomic_DNA"/>
</dbReference>
<feature type="transmembrane region" description="Helical" evidence="6">
    <location>
        <begin position="258"/>
        <end position="279"/>
    </location>
</feature>
<evidence type="ECO:0000256" key="5">
    <source>
        <dbReference type="ARBA" id="ARBA00023136"/>
    </source>
</evidence>
<comment type="subcellular location">
    <subcellularLocation>
        <location evidence="1">Cell membrane</location>
        <topology evidence="1">Multi-pass membrane protein</topology>
    </subcellularLocation>
</comment>
<evidence type="ECO:0000256" key="1">
    <source>
        <dbReference type="ARBA" id="ARBA00004651"/>
    </source>
</evidence>
<feature type="transmembrane region" description="Helical" evidence="6">
    <location>
        <begin position="20"/>
        <end position="41"/>
    </location>
</feature>
<evidence type="ECO:0000256" key="4">
    <source>
        <dbReference type="ARBA" id="ARBA00022989"/>
    </source>
</evidence>
<dbReference type="Pfam" id="PF01943">
    <property type="entry name" value="Polysacc_synt"/>
    <property type="match status" value="1"/>
</dbReference>
<proteinExistence type="predicted"/>
<dbReference type="GO" id="GO:0009246">
    <property type="term" value="P:enterobacterial common antigen biosynthetic process"/>
    <property type="evidence" value="ECO:0007669"/>
    <property type="project" value="InterPro"/>
</dbReference>
<keyword evidence="5 6" id="KW-0472">Membrane</keyword>
<reference evidence="7" key="1">
    <citation type="journal article" date="2014" name="DNA Res.">
        <title>A complete view of the genetic diversity of the Escherichia coli O-antigen biosynthesis gene cluster.</title>
        <authorList>
            <person name="Iguchi A."/>
            <person name="Iyoda S."/>
            <person name="Kikuchi T."/>
            <person name="Ogura Y."/>
            <person name="Katsura K."/>
            <person name="Ohnishi M."/>
            <person name="Hayashi T."/>
            <person name="Thomson N.R."/>
        </authorList>
    </citation>
    <scope>NUCLEOTIDE SEQUENCE</scope>
    <source>
        <strain evidence="7">99-4473</strain>
    </source>
</reference>
<feature type="transmembrane region" description="Helical" evidence="6">
    <location>
        <begin position="150"/>
        <end position="171"/>
    </location>
</feature>
<feature type="transmembrane region" description="Helical" evidence="6">
    <location>
        <begin position="300"/>
        <end position="324"/>
    </location>
</feature>
<organism evidence="7">
    <name type="scientific">Escherichia coli</name>
    <dbReference type="NCBI Taxonomy" id="562"/>
    <lineage>
        <taxon>Bacteria</taxon>
        <taxon>Pseudomonadati</taxon>
        <taxon>Pseudomonadota</taxon>
        <taxon>Gammaproteobacteria</taxon>
        <taxon>Enterobacterales</taxon>
        <taxon>Enterobacteriaceae</taxon>
        <taxon>Escherichia</taxon>
    </lineage>
</organism>
<name>A0A0A8J6L5_ECOLX</name>
<dbReference type="PANTHER" id="PTHR30250:SF30">
    <property type="entry name" value="LIPID III FLIPPASE"/>
    <property type="match status" value="1"/>
</dbReference>
<evidence type="ECO:0000313" key="7">
    <source>
        <dbReference type="EMBL" id="BAQ02029.1"/>
    </source>
</evidence>
<sequence>MKRLLKVSALSGMLTLLKMLMGFIIAKVIAVYTGPAGMAMLGQIQNIINSFNGIVNSPVSNGVVRFTAENNKSGFYKCSPWWRASLEWLIILCVITIPLGFLFSDYLSTWLFETKEFGWLIKLTVIFLPLTAFGTLISSVINGLENFRRYIILIMVSVLISSCLMIVMIIYAGLKGALIAAVFQSSMIGAVMLLTNIKQPWFSLTYWWGNTNSKARKDIAGYILMAVTSAITAPLSLILVRNIIIYHSGWEQAGQWQAVWKISEVYLSIITISLSTYFLPKLASKADVGGIIQEINKTALIVIPLAIIMAVVVYAGRDIAIYILFTEQFRAARELFAIQLLGDIVKIISWLYAYPMLSRGATKWYVSTEILFSASFVILSWFLVGEYGNAHGANVAYLINYTFYFLFIIVNFKKIIK</sequence>
<feature type="transmembrane region" description="Helical" evidence="6">
    <location>
        <begin position="119"/>
        <end position="138"/>
    </location>
</feature>
<feature type="transmembrane region" description="Helical" evidence="6">
    <location>
        <begin position="219"/>
        <end position="246"/>
    </location>
</feature>
<feature type="transmembrane region" description="Helical" evidence="6">
    <location>
        <begin position="336"/>
        <end position="357"/>
    </location>
</feature>
<evidence type="ECO:0000256" key="6">
    <source>
        <dbReference type="SAM" id="Phobius"/>
    </source>
</evidence>
<dbReference type="AlphaFoldDB" id="A0A0A8J6L5"/>
<dbReference type="InterPro" id="IPR002797">
    <property type="entry name" value="Polysacc_synth"/>
</dbReference>
<feature type="transmembrane region" description="Helical" evidence="6">
    <location>
        <begin position="177"/>
        <end position="198"/>
    </location>
</feature>
<protein>
    <submittedName>
        <fullName evidence="7">O-antigen flippase</fullName>
    </submittedName>
</protein>
<dbReference type="InterPro" id="IPR050833">
    <property type="entry name" value="Poly_Biosynth_Transport"/>
</dbReference>
<accession>A0A0A8J6L5</accession>
<evidence type="ECO:0000256" key="3">
    <source>
        <dbReference type="ARBA" id="ARBA00022692"/>
    </source>
</evidence>
<keyword evidence="2" id="KW-1003">Cell membrane</keyword>